<dbReference type="SUPFAM" id="SSF140500">
    <property type="entry name" value="BAS1536-like"/>
    <property type="match status" value="1"/>
</dbReference>
<dbReference type="Proteomes" id="UP000240509">
    <property type="component" value="Unassembled WGS sequence"/>
</dbReference>
<dbReference type="GO" id="GO:0046983">
    <property type="term" value="F:protein dimerization activity"/>
    <property type="evidence" value="ECO:0007669"/>
    <property type="project" value="InterPro"/>
</dbReference>
<dbReference type="EMBL" id="PZJJ01000011">
    <property type="protein sequence ID" value="PTL39007.1"/>
    <property type="molecule type" value="Genomic_DNA"/>
</dbReference>
<dbReference type="InterPro" id="IPR036638">
    <property type="entry name" value="HLH_DNA-bd_sf"/>
</dbReference>
<evidence type="ECO:0000313" key="2">
    <source>
        <dbReference type="Proteomes" id="UP000240509"/>
    </source>
</evidence>
<reference evidence="1 2" key="1">
    <citation type="submission" date="2018-03" db="EMBL/GenBank/DDBJ databases">
        <title>Alkalicoccus saliphilus sp. nov., isolated from a mineral pool.</title>
        <authorList>
            <person name="Zhao B."/>
        </authorList>
    </citation>
    <scope>NUCLEOTIDE SEQUENCE [LARGE SCALE GENOMIC DNA]</scope>
    <source>
        <strain evidence="1 2">6AG</strain>
    </source>
</reference>
<name>A0A2T4U6I0_9BACI</name>
<dbReference type="Pfam" id="PF09388">
    <property type="entry name" value="SpoOE-like"/>
    <property type="match status" value="1"/>
</dbReference>
<dbReference type="Gene3D" id="4.10.280.10">
    <property type="entry name" value="Helix-loop-helix DNA-binding domain"/>
    <property type="match status" value="1"/>
</dbReference>
<organism evidence="1 2">
    <name type="scientific">Alkalicoccus saliphilus</name>
    <dbReference type="NCBI Taxonomy" id="200989"/>
    <lineage>
        <taxon>Bacteria</taxon>
        <taxon>Bacillati</taxon>
        <taxon>Bacillota</taxon>
        <taxon>Bacilli</taxon>
        <taxon>Bacillales</taxon>
        <taxon>Bacillaceae</taxon>
        <taxon>Alkalicoccus</taxon>
    </lineage>
</organism>
<dbReference type="PANTHER" id="PTHR41263">
    <property type="entry name" value="ASPARTYL-PHOSPHATE PHOSPHATASE YISI"/>
    <property type="match status" value="1"/>
</dbReference>
<dbReference type="AlphaFoldDB" id="A0A2T4U6I0"/>
<dbReference type="PANTHER" id="PTHR41263:SF1">
    <property type="entry name" value="ASPARTYL-PHOSPHATE PHOSPHATASE YISI"/>
    <property type="match status" value="1"/>
</dbReference>
<dbReference type="InterPro" id="IPR037208">
    <property type="entry name" value="Spo0E-like_sf"/>
</dbReference>
<sequence length="58" mass="6910">MINSYYKEEIEKQRHRMIFLAQEYGLSSPETIKCSQELDRMMNTYFSSPLASEKNLTQ</sequence>
<comment type="caution">
    <text evidence="1">The sequence shown here is derived from an EMBL/GenBank/DDBJ whole genome shotgun (WGS) entry which is preliminary data.</text>
</comment>
<keyword evidence="2" id="KW-1185">Reference proteome</keyword>
<proteinExistence type="predicted"/>
<dbReference type="OrthoDB" id="2973153at2"/>
<protein>
    <submittedName>
        <fullName evidence="1">Stage 0 sporulation protein</fullName>
    </submittedName>
</protein>
<accession>A0A2T4U6I0</accession>
<dbReference type="InterPro" id="IPR018540">
    <property type="entry name" value="Spo0E-like"/>
</dbReference>
<gene>
    <name evidence="1" type="ORF">C6Y45_08485</name>
</gene>
<evidence type="ECO:0000313" key="1">
    <source>
        <dbReference type="EMBL" id="PTL39007.1"/>
    </source>
</evidence>
<dbReference type="RefSeq" id="WP_107584807.1">
    <property type="nucleotide sequence ID" value="NZ_PZJJ01000011.1"/>
</dbReference>
<dbReference type="InterPro" id="IPR053028">
    <property type="entry name" value="Spo0E-like_phosphatase"/>
</dbReference>
<dbReference type="GO" id="GO:0043937">
    <property type="term" value="P:regulation of sporulation"/>
    <property type="evidence" value="ECO:0007669"/>
    <property type="project" value="InterPro"/>
</dbReference>